<dbReference type="OrthoDB" id="8194935at2759"/>
<dbReference type="Proteomes" id="UP000591131">
    <property type="component" value="Unassembled WGS sequence"/>
</dbReference>
<evidence type="ECO:0000313" key="1">
    <source>
        <dbReference type="EMBL" id="KAF4648197.1"/>
    </source>
</evidence>
<gene>
    <name evidence="1" type="ORF">FOL47_003612</name>
</gene>
<name>A0A7J6KMC2_PERCH</name>
<accession>A0A7J6KMC2</accession>
<dbReference type="AlphaFoldDB" id="A0A7J6KMC2"/>
<protein>
    <submittedName>
        <fullName evidence="1">Uncharacterized protein</fullName>
    </submittedName>
</protein>
<dbReference type="EMBL" id="JAAPAO010002126">
    <property type="protein sequence ID" value="KAF4648197.1"/>
    <property type="molecule type" value="Genomic_DNA"/>
</dbReference>
<organism evidence="1 2">
    <name type="scientific">Perkinsus chesapeaki</name>
    <name type="common">Clam parasite</name>
    <name type="synonym">Perkinsus andrewsi</name>
    <dbReference type="NCBI Taxonomy" id="330153"/>
    <lineage>
        <taxon>Eukaryota</taxon>
        <taxon>Sar</taxon>
        <taxon>Alveolata</taxon>
        <taxon>Perkinsozoa</taxon>
        <taxon>Perkinsea</taxon>
        <taxon>Perkinsida</taxon>
        <taxon>Perkinsidae</taxon>
        <taxon>Perkinsus</taxon>
    </lineage>
</organism>
<keyword evidence="2" id="KW-1185">Reference proteome</keyword>
<sequence>MMHFTIVRKETLALEATLDLLTSRLYYIPFSSHRQLYILCDSSIVVQRVCRLRRLRKTLESSSESPERMPSKQKLGAWEYAHCLKIADSLDQLAKQFGDDKVHFHHCPGKLNPADFYSRGEPPLTRTLEEAQVWLNSLFNNHAGTPEDHTINIVDSSPPTAAPTTTTTVPSSVATDLFSYVIDAQQTDPFCRVARKLITGSNLPTPDDLHDLFIDYTDDQKAKIKATYRVKKAHFTSLPVRDDTFLAKSTPTSAIGQIDTWSSTWSLVSTFIT</sequence>
<comment type="caution">
    <text evidence="1">The sequence shown here is derived from an EMBL/GenBank/DDBJ whole genome shotgun (WGS) entry which is preliminary data.</text>
</comment>
<proteinExistence type="predicted"/>
<reference evidence="1 2" key="1">
    <citation type="submission" date="2020-04" db="EMBL/GenBank/DDBJ databases">
        <title>Perkinsus chesapeaki whole genome sequence.</title>
        <authorList>
            <person name="Bogema D.R."/>
        </authorList>
    </citation>
    <scope>NUCLEOTIDE SEQUENCE [LARGE SCALE GENOMIC DNA]</scope>
    <source>
        <strain evidence="1">ATCC PRA-425</strain>
    </source>
</reference>
<evidence type="ECO:0000313" key="2">
    <source>
        <dbReference type="Proteomes" id="UP000591131"/>
    </source>
</evidence>